<organism evidence="1 2">
    <name type="scientific">Sphenostylis stenocarpa</name>
    <dbReference type="NCBI Taxonomy" id="92480"/>
    <lineage>
        <taxon>Eukaryota</taxon>
        <taxon>Viridiplantae</taxon>
        <taxon>Streptophyta</taxon>
        <taxon>Embryophyta</taxon>
        <taxon>Tracheophyta</taxon>
        <taxon>Spermatophyta</taxon>
        <taxon>Magnoliopsida</taxon>
        <taxon>eudicotyledons</taxon>
        <taxon>Gunneridae</taxon>
        <taxon>Pentapetalae</taxon>
        <taxon>rosids</taxon>
        <taxon>fabids</taxon>
        <taxon>Fabales</taxon>
        <taxon>Fabaceae</taxon>
        <taxon>Papilionoideae</taxon>
        <taxon>50 kb inversion clade</taxon>
        <taxon>NPAAA clade</taxon>
        <taxon>indigoferoid/millettioid clade</taxon>
        <taxon>Phaseoleae</taxon>
        <taxon>Sphenostylis</taxon>
    </lineage>
</organism>
<sequence>MVVEQQPAKAITIRETSTPVRMEDIGSGSKRTESDVCPRCKQKTTIKPKSGAITSHLVLAEGLPSEESLLRMFPSLPEMDCIDTIQALHNLLPTTNSLVSHAEKKALESKARSKEKKDKWWNPRKSKHYKNWMTT</sequence>
<evidence type="ECO:0000313" key="2">
    <source>
        <dbReference type="Proteomes" id="UP001189624"/>
    </source>
</evidence>
<evidence type="ECO:0000313" key="1">
    <source>
        <dbReference type="EMBL" id="CAJ1972540.1"/>
    </source>
</evidence>
<keyword evidence="2" id="KW-1185">Reference proteome</keyword>
<gene>
    <name evidence="1" type="ORF">AYBTSS11_LOCUS24589</name>
</gene>
<proteinExistence type="predicted"/>
<dbReference type="Proteomes" id="UP001189624">
    <property type="component" value="Chromosome 8"/>
</dbReference>
<dbReference type="Gramene" id="rna-AYBTSS11_LOCUS24589">
    <property type="protein sequence ID" value="CAJ1972540.1"/>
    <property type="gene ID" value="gene-AYBTSS11_LOCUS24589"/>
</dbReference>
<dbReference type="EMBL" id="OY731405">
    <property type="protein sequence ID" value="CAJ1972540.1"/>
    <property type="molecule type" value="Genomic_DNA"/>
</dbReference>
<protein>
    <submittedName>
        <fullName evidence="1">Uncharacterized protein</fullName>
    </submittedName>
</protein>
<reference evidence="1" key="1">
    <citation type="submission" date="2023-10" db="EMBL/GenBank/DDBJ databases">
        <authorList>
            <person name="Domelevo Entfellner J.-B."/>
        </authorList>
    </citation>
    <scope>NUCLEOTIDE SEQUENCE</scope>
</reference>
<dbReference type="AlphaFoldDB" id="A0AA86T1S3"/>
<name>A0AA86T1S3_9FABA</name>
<accession>A0AA86T1S3</accession>